<accession>A0A2U3DVM1</accession>
<organism evidence="1 2">
    <name type="scientific">Purpureocillium lilacinum</name>
    <name type="common">Paecilomyces lilacinus</name>
    <dbReference type="NCBI Taxonomy" id="33203"/>
    <lineage>
        <taxon>Eukaryota</taxon>
        <taxon>Fungi</taxon>
        <taxon>Dikarya</taxon>
        <taxon>Ascomycota</taxon>
        <taxon>Pezizomycotina</taxon>
        <taxon>Sordariomycetes</taxon>
        <taxon>Hypocreomycetidae</taxon>
        <taxon>Hypocreales</taxon>
        <taxon>Ophiocordycipitaceae</taxon>
        <taxon>Purpureocillium</taxon>
    </lineage>
</organism>
<protein>
    <submittedName>
        <fullName evidence="1">Uncharacterized protein</fullName>
    </submittedName>
</protein>
<evidence type="ECO:0000313" key="1">
    <source>
        <dbReference type="EMBL" id="PWI66301.1"/>
    </source>
</evidence>
<gene>
    <name evidence="1" type="ORF">PCL_05266</name>
</gene>
<name>A0A2U3DVM1_PURLI</name>
<reference evidence="1 2" key="1">
    <citation type="journal article" date="2016" name="Front. Microbiol.">
        <title>Genome and transcriptome sequences reveal the specific parasitism of the nematophagous Purpureocillium lilacinum 36-1.</title>
        <authorList>
            <person name="Xie J."/>
            <person name="Li S."/>
            <person name="Mo C."/>
            <person name="Xiao X."/>
            <person name="Peng D."/>
            <person name="Wang G."/>
            <person name="Xiao Y."/>
        </authorList>
    </citation>
    <scope>NUCLEOTIDE SEQUENCE [LARGE SCALE GENOMIC DNA]</scope>
    <source>
        <strain evidence="1 2">36-1</strain>
    </source>
</reference>
<sequence length="314" mass="34015">MPRVSAPAWQLTLGLAEHSGIFLGRCDVASNSCRIDVNHAANICDTQDAPELASLFELGMPHVFSITCSTEPQKICRADGQQCAWTNRPVQHGHCQTSIPERQGLRWLSYPNMGYRILRDDVVAEKLGDLSKKRGKTCTMLAKTAMLRAPCNICGRQRLAGGSTELAARGTMLVMAFSAFTHAKHLDLSKAHRINNNNDLTAYTFKMPAAANNWMSPVATNRLHALLRGTCNSQTNTCAMDVSNETERLAPLFEVGMPKKFQIICGGATQQCLTHGAPCTWVSNPGGPANCQSKRTGSPGLICLGEGCAKMVPN</sequence>
<dbReference type="AlphaFoldDB" id="A0A2U3DVM1"/>
<dbReference type="EMBL" id="LCWV01000026">
    <property type="protein sequence ID" value="PWI66301.1"/>
    <property type="molecule type" value="Genomic_DNA"/>
</dbReference>
<comment type="caution">
    <text evidence="1">The sequence shown here is derived from an EMBL/GenBank/DDBJ whole genome shotgun (WGS) entry which is preliminary data.</text>
</comment>
<dbReference type="Proteomes" id="UP000245956">
    <property type="component" value="Unassembled WGS sequence"/>
</dbReference>
<proteinExistence type="predicted"/>
<evidence type="ECO:0000313" key="2">
    <source>
        <dbReference type="Proteomes" id="UP000245956"/>
    </source>
</evidence>